<feature type="non-terminal residue" evidence="2">
    <location>
        <position position="242"/>
    </location>
</feature>
<feature type="domain" description="DUF6570" evidence="1">
    <location>
        <begin position="1"/>
        <end position="113"/>
    </location>
</feature>
<gene>
    <name evidence="2" type="ORF">GGX14DRAFT_310037</name>
</gene>
<comment type="caution">
    <text evidence="2">The sequence shown here is derived from an EMBL/GenBank/DDBJ whole genome shotgun (WGS) entry which is preliminary data.</text>
</comment>
<keyword evidence="3" id="KW-1185">Reference proteome</keyword>
<protein>
    <recommendedName>
        <fullName evidence="1">DUF6570 domain-containing protein</fullName>
    </recommendedName>
</protein>
<sequence>MIALCRSKCWIIQLREENQDRVLQTTQQGMKGHIIIYPQQPTKVASILPPSVEEITSPVCVLFVGSSPPTPEWLRLHAKPLAVNAQRVRAALLWLQQHNPLYKNITLNEQCLQELERNPILPFSIEHIQPNAANEAATSRYDSSLTTDEDQRANDPIPFQNVVIADVEGHASSNELRAAAFRHIKKGGGYIQVPHDRDAANEFRKDSLLFPLIYPTLFPYGIGGPVDSKRSVAVSLKRHVKH</sequence>
<dbReference type="InterPro" id="IPR046700">
    <property type="entry name" value="DUF6570"/>
</dbReference>
<dbReference type="AlphaFoldDB" id="A0AAD6V200"/>
<accession>A0AAD6V200</accession>
<reference evidence="2" key="1">
    <citation type="submission" date="2023-03" db="EMBL/GenBank/DDBJ databases">
        <title>Massive genome expansion in bonnet fungi (Mycena s.s.) driven by repeated elements and novel gene families across ecological guilds.</title>
        <authorList>
            <consortium name="Lawrence Berkeley National Laboratory"/>
            <person name="Harder C.B."/>
            <person name="Miyauchi S."/>
            <person name="Viragh M."/>
            <person name="Kuo A."/>
            <person name="Thoen E."/>
            <person name="Andreopoulos B."/>
            <person name="Lu D."/>
            <person name="Skrede I."/>
            <person name="Drula E."/>
            <person name="Henrissat B."/>
            <person name="Morin E."/>
            <person name="Kohler A."/>
            <person name="Barry K."/>
            <person name="LaButti K."/>
            <person name="Morin E."/>
            <person name="Salamov A."/>
            <person name="Lipzen A."/>
            <person name="Mereny Z."/>
            <person name="Hegedus B."/>
            <person name="Baldrian P."/>
            <person name="Stursova M."/>
            <person name="Weitz H."/>
            <person name="Taylor A."/>
            <person name="Grigoriev I.V."/>
            <person name="Nagy L.G."/>
            <person name="Martin F."/>
            <person name="Kauserud H."/>
        </authorList>
    </citation>
    <scope>NUCLEOTIDE SEQUENCE</scope>
    <source>
        <strain evidence="2">9144</strain>
    </source>
</reference>
<dbReference type="Pfam" id="PF20209">
    <property type="entry name" value="DUF6570"/>
    <property type="match status" value="1"/>
</dbReference>
<name>A0AAD6V200_9AGAR</name>
<organism evidence="2 3">
    <name type="scientific">Mycena pura</name>
    <dbReference type="NCBI Taxonomy" id="153505"/>
    <lineage>
        <taxon>Eukaryota</taxon>
        <taxon>Fungi</taxon>
        <taxon>Dikarya</taxon>
        <taxon>Basidiomycota</taxon>
        <taxon>Agaricomycotina</taxon>
        <taxon>Agaricomycetes</taxon>
        <taxon>Agaricomycetidae</taxon>
        <taxon>Agaricales</taxon>
        <taxon>Marasmiineae</taxon>
        <taxon>Mycenaceae</taxon>
        <taxon>Mycena</taxon>
    </lineage>
</organism>
<evidence type="ECO:0000313" key="2">
    <source>
        <dbReference type="EMBL" id="KAJ7200369.1"/>
    </source>
</evidence>
<dbReference type="EMBL" id="JARJCW010000063">
    <property type="protein sequence ID" value="KAJ7200369.1"/>
    <property type="molecule type" value="Genomic_DNA"/>
</dbReference>
<proteinExistence type="predicted"/>
<evidence type="ECO:0000313" key="3">
    <source>
        <dbReference type="Proteomes" id="UP001219525"/>
    </source>
</evidence>
<dbReference type="Proteomes" id="UP001219525">
    <property type="component" value="Unassembled WGS sequence"/>
</dbReference>
<evidence type="ECO:0000259" key="1">
    <source>
        <dbReference type="Pfam" id="PF20209"/>
    </source>
</evidence>